<keyword evidence="1" id="KW-0732">Signal</keyword>
<evidence type="ECO:0000313" key="3">
    <source>
        <dbReference type="Proteomes" id="UP000198914"/>
    </source>
</evidence>
<feature type="chain" id="PRO_5011788105" evidence="1">
    <location>
        <begin position="22"/>
        <end position="56"/>
    </location>
</feature>
<name>A0A1H3J1S2_9RHOB</name>
<proteinExistence type="predicted"/>
<organism evidence="2 3">
    <name type="scientific">Jannaschia faecimaris</name>
    <dbReference type="NCBI Taxonomy" id="1244108"/>
    <lineage>
        <taxon>Bacteria</taxon>
        <taxon>Pseudomonadati</taxon>
        <taxon>Pseudomonadota</taxon>
        <taxon>Alphaproteobacteria</taxon>
        <taxon>Rhodobacterales</taxon>
        <taxon>Roseobacteraceae</taxon>
        <taxon>Jannaschia</taxon>
    </lineage>
</organism>
<dbReference type="EMBL" id="FNPX01000001">
    <property type="protein sequence ID" value="SDY33757.1"/>
    <property type="molecule type" value="Genomic_DNA"/>
</dbReference>
<evidence type="ECO:0000256" key="1">
    <source>
        <dbReference type="SAM" id="SignalP"/>
    </source>
</evidence>
<reference evidence="3" key="1">
    <citation type="submission" date="2016-10" db="EMBL/GenBank/DDBJ databases">
        <authorList>
            <person name="Varghese N."/>
            <person name="Submissions S."/>
        </authorList>
    </citation>
    <scope>NUCLEOTIDE SEQUENCE [LARGE SCALE GENOMIC DNA]</scope>
    <source>
        <strain evidence="3">DSM 100420</strain>
    </source>
</reference>
<dbReference type="Proteomes" id="UP000198914">
    <property type="component" value="Unassembled WGS sequence"/>
</dbReference>
<feature type="signal peptide" evidence="1">
    <location>
        <begin position="1"/>
        <end position="21"/>
    </location>
</feature>
<sequence>MTRFASTAIVAIMLLAFPAHAGGWGFVLPALTFTATVDPVPTPPSPVTASTRQAGN</sequence>
<dbReference type="AlphaFoldDB" id="A0A1H3J1S2"/>
<dbReference type="RefSeq" id="WP_170831311.1">
    <property type="nucleotide sequence ID" value="NZ_FNPX01000001.1"/>
</dbReference>
<keyword evidence="3" id="KW-1185">Reference proteome</keyword>
<protein>
    <submittedName>
        <fullName evidence="2">Uncharacterized protein</fullName>
    </submittedName>
</protein>
<accession>A0A1H3J1S2</accession>
<evidence type="ECO:0000313" key="2">
    <source>
        <dbReference type="EMBL" id="SDY33757.1"/>
    </source>
</evidence>
<gene>
    <name evidence="2" type="ORF">SAMN05444004_101176</name>
</gene>